<keyword evidence="2" id="KW-1185">Reference proteome</keyword>
<comment type="caution">
    <text evidence="1">The sequence shown here is derived from an EMBL/GenBank/DDBJ whole genome shotgun (WGS) entry which is preliminary data.</text>
</comment>
<name>A0ACC2SHB8_9FUNG</name>
<organism evidence="1 2">
    <name type="scientific">Entomophthora muscae</name>
    <dbReference type="NCBI Taxonomy" id="34485"/>
    <lineage>
        <taxon>Eukaryota</taxon>
        <taxon>Fungi</taxon>
        <taxon>Fungi incertae sedis</taxon>
        <taxon>Zoopagomycota</taxon>
        <taxon>Entomophthoromycotina</taxon>
        <taxon>Entomophthoromycetes</taxon>
        <taxon>Entomophthorales</taxon>
        <taxon>Entomophthoraceae</taxon>
        <taxon>Entomophthora</taxon>
    </lineage>
</organism>
<proteinExistence type="predicted"/>
<evidence type="ECO:0000313" key="1">
    <source>
        <dbReference type="EMBL" id="KAJ9061733.1"/>
    </source>
</evidence>
<reference evidence="1" key="1">
    <citation type="submission" date="2022-04" db="EMBL/GenBank/DDBJ databases">
        <title>Genome of the entomopathogenic fungus Entomophthora muscae.</title>
        <authorList>
            <person name="Elya C."/>
            <person name="Lovett B.R."/>
            <person name="Lee E."/>
            <person name="Macias A.M."/>
            <person name="Hajek A.E."/>
            <person name="De Bivort B.L."/>
            <person name="Kasson M.T."/>
            <person name="De Fine Licht H.H."/>
            <person name="Stajich J.E."/>
        </authorList>
    </citation>
    <scope>NUCLEOTIDE SEQUENCE</scope>
    <source>
        <strain evidence="1">Berkeley</strain>
    </source>
</reference>
<protein>
    <submittedName>
        <fullName evidence="1">Uncharacterized protein</fullName>
    </submittedName>
</protein>
<dbReference type="Proteomes" id="UP001165960">
    <property type="component" value="Unassembled WGS sequence"/>
</dbReference>
<gene>
    <name evidence="1" type="ORF">DSO57_1017828</name>
</gene>
<accession>A0ACC2SHB8</accession>
<evidence type="ECO:0000313" key="2">
    <source>
        <dbReference type="Proteomes" id="UP001165960"/>
    </source>
</evidence>
<sequence length="147" mass="16256">MPSGLFDRLYSAEGRRRWFMKKLAVVLGIGAAAAITRVGLATTGEVHGVIALGLGQVWTGEGSFSFWNKLAFDTLYQSEDELIGLFQLPPARTRLLKNNKSYHFSGPQQLGMPVKCPERQKCITSWETGTNWTIGTTHTSPQRPSLT</sequence>
<dbReference type="EMBL" id="QTSX02005046">
    <property type="protein sequence ID" value="KAJ9061733.1"/>
    <property type="molecule type" value="Genomic_DNA"/>
</dbReference>